<dbReference type="InterPro" id="IPR018060">
    <property type="entry name" value="HTH_AraC"/>
</dbReference>
<dbReference type="Proteomes" id="UP000183413">
    <property type="component" value="Unassembled WGS sequence"/>
</dbReference>
<name>A0A1I4W1L9_9ACTN</name>
<dbReference type="SMART" id="SM00342">
    <property type="entry name" value="HTH_ARAC"/>
    <property type="match status" value="1"/>
</dbReference>
<accession>A0A1I4W1L9</accession>
<dbReference type="GO" id="GO:0000976">
    <property type="term" value="F:transcription cis-regulatory region binding"/>
    <property type="evidence" value="ECO:0007669"/>
    <property type="project" value="TreeGrafter"/>
</dbReference>
<evidence type="ECO:0000313" key="7">
    <source>
        <dbReference type="Proteomes" id="UP000183413"/>
    </source>
</evidence>
<dbReference type="InterPro" id="IPR020449">
    <property type="entry name" value="Tscrpt_reg_AraC-type_HTH"/>
</dbReference>
<evidence type="ECO:0000256" key="2">
    <source>
        <dbReference type="ARBA" id="ARBA00023125"/>
    </source>
</evidence>
<reference evidence="6 7" key="1">
    <citation type="submission" date="2016-10" db="EMBL/GenBank/DDBJ databases">
        <authorList>
            <person name="de Groot N.N."/>
        </authorList>
    </citation>
    <scope>NUCLEOTIDE SEQUENCE [LARGE SCALE GENOMIC DNA]</scope>
    <source>
        <strain evidence="6 7">DSM 43067</strain>
    </source>
</reference>
<organism evidence="6 7">
    <name type="scientific">Actinomadura madurae</name>
    <dbReference type="NCBI Taxonomy" id="1993"/>
    <lineage>
        <taxon>Bacteria</taxon>
        <taxon>Bacillati</taxon>
        <taxon>Actinomycetota</taxon>
        <taxon>Actinomycetes</taxon>
        <taxon>Streptosporangiales</taxon>
        <taxon>Thermomonosporaceae</taxon>
        <taxon>Actinomadura</taxon>
    </lineage>
</organism>
<dbReference type="eggNOG" id="COG2207">
    <property type="taxonomic scope" value="Bacteria"/>
</dbReference>
<feature type="region of interest" description="Disordered" evidence="4">
    <location>
        <begin position="311"/>
        <end position="331"/>
    </location>
</feature>
<dbReference type="InParanoid" id="A0A1I4W1L9"/>
<dbReference type="GO" id="GO:0005829">
    <property type="term" value="C:cytosol"/>
    <property type="evidence" value="ECO:0007669"/>
    <property type="project" value="TreeGrafter"/>
</dbReference>
<dbReference type="InterPro" id="IPR009057">
    <property type="entry name" value="Homeodomain-like_sf"/>
</dbReference>
<dbReference type="STRING" id="1993.SAMN04489713_101126"/>
<evidence type="ECO:0000256" key="3">
    <source>
        <dbReference type="ARBA" id="ARBA00023163"/>
    </source>
</evidence>
<dbReference type="Pfam" id="PF12625">
    <property type="entry name" value="Arabinose_bd"/>
    <property type="match status" value="1"/>
</dbReference>
<feature type="domain" description="HTH araC/xylS-type" evidence="5">
    <location>
        <begin position="223"/>
        <end position="321"/>
    </location>
</feature>
<dbReference type="PANTHER" id="PTHR47894">
    <property type="entry name" value="HTH-TYPE TRANSCRIPTIONAL REGULATOR GADX"/>
    <property type="match status" value="1"/>
</dbReference>
<evidence type="ECO:0000259" key="5">
    <source>
        <dbReference type="PROSITE" id="PS01124"/>
    </source>
</evidence>
<keyword evidence="7" id="KW-1185">Reference proteome</keyword>
<evidence type="ECO:0000313" key="6">
    <source>
        <dbReference type="EMBL" id="SFN07340.1"/>
    </source>
</evidence>
<dbReference type="SUPFAM" id="SSF46689">
    <property type="entry name" value="Homeodomain-like"/>
    <property type="match status" value="1"/>
</dbReference>
<dbReference type="Pfam" id="PF12833">
    <property type="entry name" value="HTH_18"/>
    <property type="match status" value="1"/>
</dbReference>
<evidence type="ECO:0000256" key="1">
    <source>
        <dbReference type="ARBA" id="ARBA00023015"/>
    </source>
</evidence>
<protein>
    <submittedName>
        <fullName evidence="6">AraC-type DNA-binding protein</fullName>
    </submittedName>
</protein>
<dbReference type="InterPro" id="IPR032687">
    <property type="entry name" value="AraC-type_N"/>
</dbReference>
<dbReference type="Gene3D" id="1.10.10.60">
    <property type="entry name" value="Homeodomain-like"/>
    <property type="match status" value="1"/>
</dbReference>
<sequence>MARRLVRVGERQGLDAASLLRRAGLPASVADPSGGAAVTISQVGELTQELWILTGDELFGLGPPVPLGAFQLMMRSVIHVPDLRAALQRLAEAGEVLGTPRLRVTAGAALVEVEIDVGRLDDPDHLGAELLATVVHRVLGWLVGRRIALRELRLPWPSPAYAADYETVFGRHPRFDAGGLVLAFDRELLTAPLVRDEQQLADYLADQPHVWLATRDYGSSTADQVRAILARGLSGHWPAPDDIAARLNVSTQHLRRLLRAEHTSIGQLKEDLLREAAIASLTRGEESVEDLARRLGFSEASAFRRAFRRWTGQPPGAYRPGGGRPRTPATE</sequence>
<proteinExistence type="predicted"/>
<keyword evidence="1" id="KW-0805">Transcription regulation</keyword>
<evidence type="ECO:0000256" key="4">
    <source>
        <dbReference type="SAM" id="MobiDB-lite"/>
    </source>
</evidence>
<dbReference type="PRINTS" id="PR00032">
    <property type="entry name" value="HTHARAC"/>
</dbReference>
<dbReference type="GO" id="GO:0003700">
    <property type="term" value="F:DNA-binding transcription factor activity"/>
    <property type="evidence" value="ECO:0007669"/>
    <property type="project" value="InterPro"/>
</dbReference>
<dbReference type="EMBL" id="FOVH01000001">
    <property type="protein sequence ID" value="SFN07340.1"/>
    <property type="molecule type" value="Genomic_DNA"/>
</dbReference>
<gene>
    <name evidence="6" type="ORF">SAMN04489713_101126</name>
</gene>
<keyword evidence="3" id="KW-0804">Transcription</keyword>
<dbReference type="AlphaFoldDB" id="A0A1I4W1L9"/>
<dbReference type="PANTHER" id="PTHR47894:SF1">
    <property type="entry name" value="HTH-TYPE TRANSCRIPTIONAL REGULATOR VQSM"/>
    <property type="match status" value="1"/>
</dbReference>
<keyword evidence="2 6" id="KW-0238">DNA-binding</keyword>
<dbReference type="PROSITE" id="PS01124">
    <property type="entry name" value="HTH_ARAC_FAMILY_2"/>
    <property type="match status" value="1"/>
</dbReference>